<comment type="caution">
    <text evidence="10">The sequence shown here is derived from an EMBL/GenBank/DDBJ whole genome shotgun (WGS) entry which is preliminary data.</text>
</comment>
<dbReference type="InterPro" id="IPR003439">
    <property type="entry name" value="ABC_transporter-like_ATP-bd"/>
</dbReference>
<feature type="transmembrane region" description="Helical" evidence="7">
    <location>
        <begin position="167"/>
        <end position="184"/>
    </location>
</feature>
<accession>I8IXP6</accession>
<dbReference type="Proteomes" id="UP000004080">
    <property type="component" value="Unassembled WGS sequence"/>
</dbReference>
<dbReference type="InterPro" id="IPR017871">
    <property type="entry name" value="ABC_transporter-like_CS"/>
</dbReference>
<proteinExistence type="predicted"/>
<evidence type="ECO:0000256" key="2">
    <source>
        <dbReference type="ARBA" id="ARBA00022692"/>
    </source>
</evidence>
<dbReference type="eggNOG" id="COG1132">
    <property type="taxonomic scope" value="Bacteria"/>
</dbReference>
<keyword evidence="5 7" id="KW-1133">Transmembrane helix</keyword>
<evidence type="ECO:0000256" key="3">
    <source>
        <dbReference type="ARBA" id="ARBA00022741"/>
    </source>
</evidence>
<dbReference type="PROSITE" id="PS50929">
    <property type="entry name" value="ABC_TM1F"/>
    <property type="match status" value="1"/>
</dbReference>
<dbReference type="PROSITE" id="PS00211">
    <property type="entry name" value="ABC_TRANSPORTER_1"/>
    <property type="match status" value="1"/>
</dbReference>
<dbReference type="PROSITE" id="PS50893">
    <property type="entry name" value="ABC_TRANSPORTER_2"/>
    <property type="match status" value="1"/>
</dbReference>
<dbReference type="InterPro" id="IPR011527">
    <property type="entry name" value="ABC1_TM_dom"/>
</dbReference>
<keyword evidence="11" id="KW-1185">Reference proteome</keyword>
<evidence type="ECO:0000256" key="5">
    <source>
        <dbReference type="ARBA" id="ARBA00022989"/>
    </source>
</evidence>
<dbReference type="GO" id="GO:0005524">
    <property type="term" value="F:ATP binding"/>
    <property type="evidence" value="ECO:0007669"/>
    <property type="project" value="UniProtKB-KW"/>
</dbReference>
<organism evidence="10 11">
    <name type="scientific">Fictibacillus macauensis ZFHKF-1</name>
    <dbReference type="NCBI Taxonomy" id="1196324"/>
    <lineage>
        <taxon>Bacteria</taxon>
        <taxon>Bacillati</taxon>
        <taxon>Bacillota</taxon>
        <taxon>Bacilli</taxon>
        <taxon>Bacillales</taxon>
        <taxon>Fictibacillaceae</taxon>
        <taxon>Fictibacillus</taxon>
    </lineage>
</organism>
<evidence type="ECO:0000256" key="4">
    <source>
        <dbReference type="ARBA" id="ARBA00022840"/>
    </source>
</evidence>
<dbReference type="InterPro" id="IPR039421">
    <property type="entry name" value="Type_1_exporter"/>
</dbReference>
<dbReference type="InterPro" id="IPR003593">
    <property type="entry name" value="AAA+_ATPase"/>
</dbReference>
<dbReference type="GO" id="GO:0015421">
    <property type="term" value="F:ABC-type oligopeptide transporter activity"/>
    <property type="evidence" value="ECO:0007669"/>
    <property type="project" value="TreeGrafter"/>
</dbReference>
<comment type="subcellular location">
    <subcellularLocation>
        <location evidence="1">Cell membrane</location>
        <topology evidence="1">Multi-pass membrane protein</topology>
    </subcellularLocation>
</comment>
<sequence length="572" mass="65255">MKSKDKPVLWRVELIPRFKAFRGKMLLLCLLTTIGAGLATVPPLLIGTIVDELSGETHSFSLSQLCVSLFFIIILCELVSVSRQYFAAVLSLDIVSKLRTDMLEVLPRKDLAFYSTTPRGEILQWFTDDLQEVQRFSLETVPQFLYETVLAIGGLCIIAYIYWPFLFIVVAIYVMYIGPLHYFGSIQRKTSAKLSHHKAMLRQKSLQNFEAMKQIKLLGTEEKEREGVEQLHTQWAKLLQARYQTMNRFKNFPRVLDALAPALLFAVGGWQVFAGELTIGDLVIVTGYVTTLNAPLRSYSATFLGMKDIEKRLVNIARWLAGKNKEDDRLFPPLRGNIEFRNVWYEVEQKPILKNVSFTIHAGEHVAIVGLSGSGKSTVLRLLAKLFERYSGEITIDSFDLKQYTYRSTNIGFVTQSPFLFNGTIDDNLKWMYRTSIDERETLLRDLNVSKDIMLQNEVGENGSLLSGGQKQRIAVARTILSQPDFVLLDEVTSSLDRTNEVNVMNALTRAFQHKTMLFIAHKLETVVYAQRILVFHEGELVEEGTHEQLVERDGHYRMLWEHASVEQGVNH</sequence>
<dbReference type="PATRIC" id="fig|1196324.3.peg.3229"/>
<keyword evidence="4" id="KW-0067">ATP-binding</keyword>
<reference evidence="10 11" key="1">
    <citation type="journal article" date="2012" name="J. Bacteriol.">
        <title>Genome of Bacillus macauensis ZFHKF-1, a Long-Chain-Forming Bacterium.</title>
        <authorList>
            <person name="Cai L."/>
            <person name="Zhang T."/>
        </authorList>
    </citation>
    <scope>NUCLEOTIDE SEQUENCE [LARGE SCALE GENOMIC DNA]</scope>
    <source>
        <strain evidence="10 11">ZFHKF-1</strain>
    </source>
</reference>
<dbReference type="SMART" id="SM00382">
    <property type="entry name" value="AAA"/>
    <property type="match status" value="1"/>
</dbReference>
<dbReference type="EMBL" id="AKKV01000036">
    <property type="protein sequence ID" value="EIT84261.1"/>
    <property type="molecule type" value="Genomic_DNA"/>
</dbReference>
<evidence type="ECO:0000256" key="6">
    <source>
        <dbReference type="ARBA" id="ARBA00023136"/>
    </source>
</evidence>
<evidence type="ECO:0000256" key="1">
    <source>
        <dbReference type="ARBA" id="ARBA00004651"/>
    </source>
</evidence>
<dbReference type="Gene3D" id="1.20.1560.10">
    <property type="entry name" value="ABC transporter type 1, transmembrane domain"/>
    <property type="match status" value="1"/>
</dbReference>
<dbReference type="SUPFAM" id="SSF90123">
    <property type="entry name" value="ABC transporter transmembrane region"/>
    <property type="match status" value="1"/>
</dbReference>
<dbReference type="RefSeq" id="WP_007203229.1">
    <property type="nucleotide sequence ID" value="NZ_AKKV01000036.1"/>
</dbReference>
<dbReference type="SUPFAM" id="SSF52540">
    <property type="entry name" value="P-loop containing nucleoside triphosphate hydrolases"/>
    <property type="match status" value="1"/>
</dbReference>
<feature type="transmembrane region" description="Helical" evidence="7">
    <location>
        <begin position="255"/>
        <end position="273"/>
    </location>
</feature>
<dbReference type="OrthoDB" id="9762778at2"/>
<evidence type="ECO:0000259" key="8">
    <source>
        <dbReference type="PROSITE" id="PS50893"/>
    </source>
</evidence>
<keyword evidence="3" id="KW-0547">Nucleotide-binding</keyword>
<dbReference type="Gene3D" id="3.40.50.300">
    <property type="entry name" value="P-loop containing nucleotide triphosphate hydrolases"/>
    <property type="match status" value="1"/>
</dbReference>
<dbReference type="Pfam" id="PF00005">
    <property type="entry name" value="ABC_tran"/>
    <property type="match status" value="1"/>
</dbReference>
<dbReference type="PANTHER" id="PTHR43394">
    <property type="entry name" value="ATP-DEPENDENT PERMEASE MDL1, MITOCHONDRIAL"/>
    <property type="match status" value="1"/>
</dbReference>
<dbReference type="STRING" id="1196324.A374_15783"/>
<dbReference type="Pfam" id="PF00664">
    <property type="entry name" value="ABC_membrane"/>
    <property type="match status" value="1"/>
</dbReference>
<dbReference type="InterPro" id="IPR027417">
    <property type="entry name" value="P-loop_NTPase"/>
</dbReference>
<name>I8IXP6_9BACL</name>
<dbReference type="GO" id="GO:0005886">
    <property type="term" value="C:plasma membrane"/>
    <property type="evidence" value="ECO:0007669"/>
    <property type="project" value="UniProtKB-SubCell"/>
</dbReference>
<evidence type="ECO:0000256" key="7">
    <source>
        <dbReference type="SAM" id="Phobius"/>
    </source>
</evidence>
<gene>
    <name evidence="10" type="ORF">A374_15783</name>
</gene>
<evidence type="ECO:0000313" key="11">
    <source>
        <dbReference type="Proteomes" id="UP000004080"/>
    </source>
</evidence>
<keyword evidence="2 7" id="KW-0812">Transmembrane</keyword>
<keyword evidence="6 7" id="KW-0472">Membrane</keyword>
<evidence type="ECO:0000313" key="10">
    <source>
        <dbReference type="EMBL" id="EIT84261.1"/>
    </source>
</evidence>
<dbReference type="AlphaFoldDB" id="I8IXP6"/>
<feature type="transmembrane region" description="Helical" evidence="7">
    <location>
        <begin position="144"/>
        <end position="161"/>
    </location>
</feature>
<protein>
    <submittedName>
        <fullName evidence="10">Xenobiotic-transporting ATPase</fullName>
    </submittedName>
</protein>
<dbReference type="InterPro" id="IPR036640">
    <property type="entry name" value="ABC1_TM_sf"/>
</dbReference>
<dbReference type="GO" id="GO:0016887">
    <property type="term" value="F:ATP hydrolysis activity"/>
    <property type="evidence" value="ECO:0007669"/>
    <property type="project" value="InterPro"/>
</dbReference>
<feature type="transmembrane region" description="Helical" evidence="7">
    <location>
        <begin position="25"/>
        <end position="50"/>
    </location>
</feature>
<feature type="domain" description="ABC transporter" evidence="8">
    <location>
        <begin position="338"/>
        <end position="563"/>
    </location>
</feature>
<dbReference type="PANTHER" id="PTHR43394:SF1">
    <property type="entry name" value="ATP-BINDING CASSETTE SUB-FAMILY B MEMBER 10, MITOCHONDRIAL"/>
    <property type="match status" value="1"/>
</dbReference>
<feature type="domain" description="ABC transmembrane type-1" evidence="9">
    <location>
        <begin position="26"/>
        <end position="308"/>
    </location>
</feature>
<evidence type="ECO:0000259" key="9">
    <source>
        <dbReference type="PROSITE" id="PS50929"/>
    </source>
</evidence>
<dbReference type="CDD" id="cd07346">
    <property type="entry name" value="ABC_6TM_exporters"/>
    <property type="match status" value="1"/>
</dbReference>
<feature type="transmembrane region" description="Helical" evidence="7">
    <location>
        <begin position="62"/>
        <end position="81"/>
    </location>
</feature>